<gene>
    <name evidence="2" type="ORF">H9L06_02680</name>
</gene>
<dbReference type="PROSITE" id="PS51257">
    <property type="entry name" value="PROKAR_LIPOPROTEIN"/>
    <property type="match status" value="1"/>
</dbReference>
<dbReference type="RefSeq" id="WP_187555735.1">
    <property type="nucleotide sequence ID" value="NZ_CP060716.1"/>
</dbReference>
<organism evidence="2 3">
    <name type="scientific">Leucobacter denitrificans</name>
    <dbReference type="NCBI Taxonomy" id="683042"/>
    <lineage>
        <taxon>Bacteria</taxon>
        <taxon>Bacillati</taxon>
        <taxon>Actinomycetota</taxon>
        <taxon>Actinomycetes</taxon>
        <taxon>Micrococcales</taxon>
        <taxon>Microbacteriaceae</taxon>
        <taxon>Leucobacter</taxon>
    </lineage>
</organism>
<dbReference type="KEGG" id="ldn:H9L06_02680"/>
<dbReference type="AlphaFoldDB" id="A0A7G9S5Z3"/>
<dbReference type="InterPro" id="IPR040846">
    <property type="entry name" value="ORF_12_N"/>
</dbReference>
<evidence type="ECO:0000313" key="2">
    <source>
        <dbReference type="EMBL" id="QNN63268.1"/>
    </source>
</evidence>
<sequence>MSFQKFLAPAGLALALVLTGCTDGNGAQDKEVNFPSSELGNQASWVVSQLNSEQGVSVEELESRLSDKVTEQMSAEELGSVLESDVVPDGPFTLVSFEEKDGKALAGLKNESGEVLHMSIAVDSANGKIDGVYFKAE</sequence>
<proteinExistence type="predicted"/>
<evidence type="ECO:0000259" key="1">
    <source>
        <dbReference type="Pfam" id="PF18042"/>
    </source>
</evidence>
<feature type="domain" description="ORF 12 gene product N-terminal" evidence="1">
    <location>
        <begin position="35"/>
        <end position="126"/>
    </location>
</feature>
<protein>
    <recommendedName>
        <fullName evidence="1">ORF 12 gene product N-terminal domain-containing protein</fullName>
    </recommendedName>
</protein>
<evidence type="ECO:0000313" key="3">
    <source>
        <dbReference type="Proteomes" id="UP000515934"/>
    </source>
</evidence>
<dbReference type="Pfam" id="PF18042">
    <property type="entry name" value="ORF_12_N"/>
    <property type="match status" value="1"/>
</dbReference>
<keyword evidence="3" id="KW-1185">Reference proteome</keyword>
<reference evidence="2 3" key="1">
    <citation type="submission" date="2020-08" db="EMBL/GenBank/DDBJ databases">
        <title>Genome sequence of Leucobacter denitrificans KACC 14055T.</title>
        <authorList>
            <person name="Hyun D.-W."/>
            <person name="Bae J.-W."/>
        </authorList>
    </citation>
    <scope>NUCLEOTIDE SEQUENCE [LARGE SCALE GENOMIC DNA]</scope>
    <source>
        <strain evidence="2 3">KACC 14055</strain>
    </source>
</reference>
<accession>A0A7G9S5Z3</accession>
<dbReference type="Proteomes" id="UP000515934">
    <property type="component" value="Chromosome"/>
</dbReference>
<dbReference type="EMBL" id="CP060716">
    <property type="protein sequence ID" value="QNN63268.1"/>
    <property type="molecule type" value="Genomic_DNA"/>
</dbReference>
<dbReference type="Gene3D" id="3.10.450.280">
    <property type="match status" value="1"/>
</dbReference>
<name>A0A7G9S5Z3_9MICO</name>